<reference evidence="8" key="1">
    <citation type="submission" date="2025-08" db="UniProtKB">
        <authorList>
            <consortium name="RefSeq"/>
        </authorList>
    </citation>
    <scope>IDENTIFICATION</scope>
</reference>
<evidence type="ECO:0000256" key="1">
    <source>
        <dbReference type="ARBA" id="ARBA00004123"/>
    </source>
</evidence>
<dbReference type="InterPro" id="IPR040205">
    <property type="entry name" value="HIN-200"/>
</dbReference>
<dbReference type="InterPro" id="IPR012340">
    <property type="entry name" value="NA-bd_OB-fold"/>
</dbReference>
<feature type="compositionally biased region" description="Basic residues" evidence="4">
    <location>
        <begin position="88"/>
        <end position="99"/>
    </location>
</feature>
<dbReference type="PROSITE" id="PS50824">
    <property type="entry name" value="DAPIN"/>
    <property type="match status" value="1"/>
</dbReference>
<dbReference type="PROSITE" id="PS50834">
    <property type="entry name" value="HIN_200"/>
    <property type="match status" value="1"/>
</dbReference>
<feature type="domain" description="HIN-200" evidence="6">
    <location>
        <begin position="184"/>
        <end position="384"/>
    </location>
</feature>
<dbReference type="InterPro" id="IPR011029">
    <property type="entry name" value="DEATH-like_dom_sf"/>
</dbReference>
<dbReference type="Pfam" id="PF02760">
    <property type="entry name" value="HIN"/>
    <property type="match status" value="1"/>
</dbReference>
<feature type="region of interest" description="Disordered" evidence="4">
    <location>
        <begin position="85"/>
        <end position="193"/>
    </location>
</feature>
<organism evidence="7 8">
    <name type="scientific">Microtus ochrogaster</name>
    <name type="common">Prairie vole</name>
    <dbReference type="NCBI Taxonomy" id="79684"/>
    <lineage>
        <taxon>Eukaryota</taxon>
        <taxon>Metazoa</taxon>
        <taxon>Chordata</taxon>
        <taxon>Craniata</taxon>
        <taxon>Vertebrata</taxon>
        <taxon>Euteleostomi</taxon>
        <taxon>Mammalia</taxon>
        <taxon>Eutheria</taxon>
        <taxon>Euarchontoglires</taxon>
        <taxon>Glires</taxon>
        <taxon>Rodentia</taxon>
        <taxon>Myomorpha</taxon>
        <taxon>Muroidea</taxon>
        <taxon>Cricetidae</taxon>
        <taxon>Arvicolinae</taxon>
        <taxon>Microtus</taxon>
    </lineage>
</organism>
<gene>
    <name evidence="8" type="primary">LOC101986054</name>
</gene>
<evidence type="ECO:0000313" key="7">
    <source>
        <dbReference type="Proteomes" id="UP000694915"/>
    </source>
</evidence>
<evidence type="ECO:0000313" key="8">
    <source>
        <dbReference type="RefSeq" id="XP_026645781.1"/>
    </source>
</evidence>
<proteinExistence type="inferred from homology"/>
<dbReference type="Pfam" id="PF02758">
    <property type="entry name" value="PYRIN"/>
    <property type="match status" value="1"/>
</dbReference>
<evidence type="ECO:0000256" key="2">
    <source>
        <dbReference type="ARBA" id="ARBA00008647"/>
    </source>
</evidence>
<dbReference type="InterPro" id="IPR004021">
    <property type="entry name" value="HIN200/IF120x"/>
</dbReference>
<feature type="compositionally biased region" description="Polar residues" evidence="4">
    <location>
        <begin position="176"/>
        <end position="187"/>
    </location>
</feature>
<dbReference type="RefSeq" id="XP_026645781.1">
    <property type="nucleotide sequence ID" value="XM_026789980.1"/>
</dbReference>
<evidence type="ECO:0000256" key="3">
    <source>
        <dbReference type="ARBA" id="ARBA00023242"/>
    </source>
</evidence>
<dbReference type="Proteomes" id="UP000694915">
    <property type="component" value="Unplaced"/>
</dbReference>
<dbReference type="SMART" id="SM01289">
    <property type="entry name" value="PYRIN"/>
    <property type="match status" value="1"/>
</dbReference>
<feature type="domain" description="Pyrin" evidence="5">
    <location>
        <begin position="1"/>
        <end position="87"/>
    </location>
</feature>
<name>A0ABM1UUW9_MICOH</name>
<comment type="similarity">
    <text evidence="2">Belongs to the HIN-200 family.</text>
</comment>
<dbReference type="Gene3D" id="2.40.50.140">
    <property type="entry name" value="Nucleic acid-binding proteins"/>
    <property type="match status" value="2"/>
</dbReference>
<sequence length="409" mass="45732">MNDYKKIVLLKGLQGMDDYHFRIIKSLLKRDLHLSENMQNDYDRIKIADKMEEIFPKDAGLNKLIEICQEIKDLKNLVENLKEEKAKVKGKKPMGKKKQKADSAVPTSTTSNTLASDGGETSTAQKRKSMNEEKLEVKKTKKSKGPDCPDSPGEATVRCQTPGPQFSSSTSSNPSLAKNQKTQTLRKSATKGAVGQNDAMTVMVLNAAEPFEYESREPGRKMMFHATVASVNEYFHVKVFNINLKEKFTKGNVIIISNYVKFRGIIEIKADSYVIKAEPNEKIEVPKKLISKANETPMISDIHKSVGGALFYGLFTLHKKKVNPTNTIYEIKDDTGSIEVLGKKKCYNISCEEGDKLRLFCFQLKTIDKQLKLVSGDHSFIKVTKAGKKRISALLPNPKDGEASGYPQN</sequence>
<dbReference type="PANTHER" id="PTHR12200">
    <property type="entry name" value="INTERFERON-INDUCIBLE PROTEIN AIM2 FAMILY MEMBER"/>
    <property type="match status" value="1"/>
</dbReference>
<keyword evidence="3" id="KW-0539">Nucleus</keyword>
<comment type="subcellular location">
    <subcellularLocation>
        <location evidence="1">Nucleus</location>
    </subcellularLocation>
</comment>
<dbReference type="SUPFAM" id="SSF159141">
    <property type="entry name" value="HIN-2000 domain-like"/>
    <property type="match status" value="2"/>
</dbReference>
<evidence type="ECO:0000256" key="4">
    <source>
        <dbReference type="SAM" id="MobiDB-lite"/>
    </source>
</evidence>
<accession>A0ABM1UUW9</accession>
<dbReference type="PANTHER" id="PTHR12200:SF25">
    <property type="entry name" value="PYRIN AND HIN DOMAIN-CONTAINING PROTEIN 1"/>
    <property type="match status" value="1"/>
</dbReference>
<feature type="compositionally biased region" description="Basic and acidic residues" evidence="4">
    <location>
        <begin position="129"/>
        <end position="138"/>
    </location>
</feature>
<keyword evidence="7" id="KW-1185">Reference proteome</keyword>
<protein>
    <submittedName>
        <fullName evidence="8">Interferon-activable protein 205-B-like isoform X1</fullName>
    </submittedName>
</protein>
<dbReference type="InterPro" id="IPR004020">
    <property type="entry name" value="DAPIN"/>
</dbReference>
<evidence type="ECO:0000259" key="6">
    <source>
        <dbReference type="PROSITE" id="PS50834"/>
    </source>
</evidence>
<dbReference type="Gene3D" id="1.10.533.10">
    <property type="entry name" value="Death Domain, Fas"/>
    <property type="match status" value="1"/>
</dbReference>
<evidence type="ECO:0000259" key="5">
    <source>
        <dbReference type="PROSITE" id="PS50824"/>
    </source>
</evidence>
<dbReference type="CDD" id="cd08305">
    <property type="entry name" value="Pyrin"/>
    <property type="match status" value="1"/>
</dbReference>
<feature type="compositionally biased region" description="Polar residues" evidence="4">
    <location>
        <begin position="105"/>
        <end position="124"/>
    </location>
</feature>
<dbReference type="GeneID" id="101986054"/>